<evidence type="ECO:0000256" key="8">
    <source>
        <dbReference type="ARBA" id="ARBA00022848"/>
    </source>
</evidence>
<evidence type="ECO:0000256" key="10">
    <source>
        <dbReference type="ARBA" id="ARBA00023004"/>
    </source>
</evidence>
<dbReference type="GO" id="GO:0004497">
    <property type="term" value="F:monooxygenase activity"/>
    <property type="evidence" value="ECO:0007669"/>
    <property type="project" value="UniProtKB-KW"/>
</dbReference>
<dbReference type="InterPro" id="IPR050476">
    <property type="entry name" value="Insect_CytP450_Detox"/>
</dbReference>
<evidence type="ECO:0000256" key="2">
    <source>
        <dbReference type="ARBA" id="ARBA00004174"/>
    </source>
</evidence>
<evidence type="ECO:0000256" key="1">
    <source>
        <dbReference type="ARBA" id="ARBA00001971"/>
    </source>
</evidence>
<evidence type="ECO:0000256" key="13">
    <source>
        <dbReference type="PIRSR" id="PIRSR602401-1"/>
    </source>
</evidence>
<gene>
    <name evidence="14" type="ORF">ONB1V03_LOCUS16422</name>
</gene>
<keyword evidence="10 13" id="KW-0408">Iron</keyword>
<proteinExistence type="inferred from homology"/>
<keyword evidence="6 13" id="KW-0479">Metal-binding</keyword>
<comment type="similarity">
    <text evidence="4">Belongs to the cytochrome P450 family.</text>
</comment>
<evidence type="ECO:0000256" key="5">
    <source>
        <dbReference type="ARBA" id="ARBA00022617"/>
    </source>
</evidence>
<keyword evidence="12" id="KW-0472">Membrane</keyword>
<dbReference type="PANTHER" id="PTHR24292:SF54">
    <property type="entry name" value="CYP9F3-RELATED"/>
    <property type="match status" value="1"/>
</dbReference>
<dbReference type="FunFam" id="1.10.630.10:FF:000182">
    <property type="entry name" value="Cytochrome P450 3A4"/>
    <property type="match status" value="1"/>
</dbReference>
<evidence type="ECO:0000256" key="11">
    <source>
        <dbReference type="ARBA" id="ARBA00023033"/>
    </source>
</evidence>
<keyword evidence="8" id="KW-0492">Microsome</keyword>
<dbReference type="InterPro" id="IPR036396">
    <property type="entry name" value="Cyt_P450_sf"/>
</dbReference>
<keyword evidence="7" id="KW-0256">Endoplasmic reticulum</keyword>
<evidence type="ECO:0000256" key="9">
    <source>
        <dbReference type="ARBA" id="ARBA00023002"/>
    </source>
</evidence>
<dbReference type="InterPro" id="IPR001128">
    <property type="entry name" value="Cyt_P450"/>
</dbReference>
<dbReference type="PRINTS" id="PR00463">
    <property type="entry name" value="EP450I"/>
</dbReference>
<sequence length="419" mass="47532">MAMLFLGNTPVVQVGDSELIKQILVKDFYKFVNRTPVSNAKHPILCASVGSANGDEWRRLRSIVSPTFTSAKMKRLYPLVGQSVNALIDVMDTYAKRGNGVEVRQMYGSYIMDVIANCAYGIKINAFKDPNDPFVMNAKLVINQSFVKLFCNLLLREFVLNVLNLLSMKLLFNSSEDYNVDENDILESHHVTEGGDELAVDKNILDRNHANKKLTENEIIAQAFNFFLAGYETTRSILSFCTYKLALNPRAQHKLYEEVVSAVDSDGQIEYEVLVRLPKLDAILSETLRLYSSGTVIKRKASEEIKLGDTGITLEKGMALNITAYAMYHSDEYFPNAEAFIPERFLPENRHQILPYTYLPFGNCVSMRFALLLPKLVLAHVIRRFRFVWTSQTDVPLVLNKFIRLKSPKSMIVGIESRD</sequence>
<keyword evidence="11" id="KW-0503">Monooxygenase</keyword>
<dbReference type="SUPFAM" id="SSF48264">
    <property type="entry name" value="Cytochrome P450"/>
    <property type="match status" value="1"/>
</dbReference>
<keyword evidence="5 13" id="KW-0349">Heme</keyword>
<dbReference type="EMBL" id="OC933321">
    <property type="protein sequence ID" value="CAD7659851.1"/>
    <property type="molecule type" value="Genomic_DNA"/>
</dbReference>
<dbReference type="Gene3D" id="1.10.630.10">
    <property type="entry name" value="Cytochrome P450"/>
    <property type="match status" value="1"/>
</dbReference>
<accession>A0A7R9MIF8</accession>
<evidence type="ECO:0000256" key="6">
    <source>
        <dbReference type="ARBA" id="ARBA00022723"/>
    </source>
</evidence>
<evidence type="ECO:0008006" key="16">
    <source>
        <dbReference type="Google" id="ProtNLM"/>
    </source>
</evidence>
<evidence type="ECO:0000256" key="12">
    <source>
        <dbReference type="ARBA" id="ARBA00023136"/>
    </source>
</evidence>
<dbReference type="Pfam" id="PF00067">
    <property type="entry name" value="p450"/>
    <property type="match status" value="1"/>
</dbReference>
<evidence type="ECO:0000256" key="4">
    <source>
        <dbReference type="ARBA" id="ARBA00010617"/>
    </source>
</evidence>
<keyword evidence="15" id="KW-1185">Reference proteome</keyword>
<dbReference type="InterPro" id="IPR002401">
    <property type="entry name" value="Cyt_P450_E_grp-I"/>
</dbReference>
<dbReference type="GO" id="GO:0016705">
    <property type="term" value="F:oxidoreductase activity, acting on paired donors, with incorporation or reduction of molecular oxygen"/>
    <property type="evidence" value="ECO:0007669"/>
    <property type="project" value="InterPro"/>
</dbReference>
<dbReference type="Proteomes" id="UP000728032">
    <property type="component" value="Unassembled WGS sequence"/>
</dbReference>
<dbReference type="AlphaFoldDB" id="A0A7R9MIF8"/>
<comment type="subcellular location">
    <subcellularLocation>
        <location evidence="3">Endoplasmic reticulum membrane</location>
        <topology evidence="3">Peripheral membrane protein</topology>
    </subcellularLocation>
    <subcellularLocation>
        <location evidence="2">Microsome membrane</location>
        <topology evidence="2">Peripheral membrane protein</topology>
    </subcellularLocation>
</comment>
<evidence type="ECO:0000313" key="15">
    <source>
        <dbReference type="Proteomes" id="UP000728032"/>
    </source>
</evidence>
<keyword evidence="9" id="KW-0560">Oxidoreductase</keyword>
<dbReference type="GO" id="GO:0005789">
    <property type="term" value="C:endoplasmic reticulum membrane"/>
    <property type="evidence" value="ECO:0007669"/>
    <property type="project" value="UniProtKB-SubCell"/>
</dbReference>
<protein>
    <recommendedName>
        <fullName evidence="16">Cytochrome P450</fullName>
    </recommendedName>
</protein>
<comment type="cofactor">
    <cofactor evidence="1 13">
        <name>heme</name>
        <dbReference type="ChEBI" id="CHEBI:30413"/>
    </cofactor>
</comment>
<dbReference type="EMBL" id="CAJPVJ010018496">
    <property type="protein sequence ID" value="CAG2176989.1"/>
    <property type="molecule type" value="Genomic_DNA"/>
</dbReference>
<feature type="binding site" description="axial binding residue" evidence="13">
    <location>
        <position position="364"/>
    </location>
    <ligand>
        <name>heme</name>
        <dbReference type="ChEBI" id="CHEBI:30413"/>
    </ligand>
    <ligandPart>
        <name>Fe</name>
        <dbReference type="ChEBI" id="CHEBI:18248"/>
    </ligandPart>
</feature>
<dbReference type="PANTHER" id="PTHR24292">
    <property type="entry name" value="CYTOCHROME P450"/>
    <property type="match status" value="1"/>
</dbReference>
<dbReference type="OrthoDB" id="6428965at2759"/>
<evidence type="ECO:0000256" key="7">
    <source>
        <dbReference type="ARBA" id="ARBA00022824"/>
    </source>
</evidence>
<organism evidence="14">
    <name type="scientific">Oppiella nova</name>
    <dbReference type="NCBI Taxonomy" id="334625"/>
    <lineage>
        <taxon>Eukaryota</taxon>
        <taxon>Metazoa</taxon>
        <taxon>Ecdysozoa</taxon>
        <taxon>Arthropoda</taxon>
        <taxon>Chelicerata</taxon>
        <taxon>Arachnida</taxon>
        <taxon>Acari</taxon>
        <taxon>Acariformes</taxon>
        <taxon>Sarcoptiformes</taxon>
        <taxon>Oribatida</taxon>
        <taxon>Brachypylina</taxon>
        <taxon>Oppioidea</taxon>
        <taxon>Oppiidae</taxon>
        <taxon>Oppiella</taxon>
    </lineage>
</organism>
<evidence type="ECO:0000256" key="3">
    <source>
        <dbReference type="ARBA" id="ARBA00004406"/>
    </source>
</evidence>
<evidence type="ECO:0000313" key="14">
    <source>
        <dbReference type="EMBL" id="CAD7659851.1"/>
    </source>
</evidence>
<reference evidence="14" key="1">
    <citation type="submission" date="2020-11" db="EMBL/GenBank/DDBJ databases">
        <authorList>
            <person name="Tran Van P."/>
        </authorList>
    </citation>
    <scope>NUCLEOTIDE SEQUENCE</scope>
</reference>
<dbReference type="GO" id="GO:0020037">
    <property type="term" value="F:heme binding"/>
    <property type="evidence" value="ECO:0007669"/>
    <property type="project" value="InterPro"/>
</dbReference>
<dbReference type="GO" id="GO:0005506">
    <property type="term" value="F:iron ion binding"/>
    <property type="evidence" value="ECO:0007669"/>
    <property type="project" value="InterPro"/>
</dbReference>
<name>A0A7R9MIF8_9ACAR</name>